<comment type="caution">
    <text evidence="1">The sequence shown here is derived from an EMBL/GenBank/DDBJ whole genome shotgun (WGS) entry which is preliminary data.</text>
</comment>
<organism evidence="1 2">
    <name type="scientific">Demequina zhanjiangensis</name>
    <dbReference type="NCBI Taxonomy" id="3051659"/>
    <lineage>
        <taxon>Bacteria</taxon>
        <taxon>Bacillati</taxon>
        <taxon>Actinomycetota</taxon>
        <taxon>Actinomycetes</taxon>
        <taxon>Micrococcales</taxon>
        <taxon>Demequinaceae</taxon>
        <taxon>Demequina</taxon>
    </lineage>
</organism>
<protein>
    <submittedName>
        <fullName evidence="1">Uncharacterized protein</fullName>
    </submittedName>
</protein>
<name>A0ABT8G0N7_9MICO</name>
<sequence>MSTHFPPLHEPESMADWHDRTEPSMAAMGRLYRRETLQESSTLLLSFGSPMVAVLYRSCGHDSSEEYEAAEAREIVARLDEEMAQRLLDRPKELELSEPRPAIVSLRMTSEEWLAVDTSLCVMEERPVPTDCPRCADATPSTRGV</sequence>
<dbReference type="Proteomes" id="UP001172738">
    <property type="component" value="Unassembled WGS sequence"/>
</dbReference>
<evidence type="ECO:0000313" key="2">
    <source>
        <dbReference type="Proteomes" id="UP001172738"/>
    </source>
</evidence>
<gene>
    <name evidence="1" type="ORF">QQX04_06705</name>
</gene>
<evidence type="ECO:0000313" key="1">
    <source>
        <dbReference type="EMBL" id="MDN4472682.1"/>
    </source>
</evidence>
<dbReference type="EMBL" id="JAUHPV010000003">
    <property type="protein sequence ID" value="MDN4472682.1"/>
    <property type="molecule type" value="Genomic_DNA"/>
</dbReference>
<keyword evidence="2" id="KW-1185">Reference proteome</keyword>
<reference evidence="1" key="1">
    <citation type="submission" date="2023-06" db="EMBL/GenBank/DDBJ databases">
        <title>SYSU T00b26.</title>
        <authorList>
            <person name="Gao L."/>
            <person name="Fang B.-Z."/>
            <person name="Li W.-J."/>
        </authorList>
    </citation>
    <scope>NUCLEOTIDE SEQUENCE</scope>
    <source>
        <strain evidence="1">SYSU T00b26</strain>
    </source>
</reference>
<accession>A0ABT8G0N7</accession>
<dbReference type="RefSeq" id="WP_301127451.1">
    <property type="nucleotide sequence ID" value="NZ_JAUHPV010000003.1"/>
</dbReference>
<proteinExistence type="predicted"/>